<keyword evidence="2" id="KW-1185">Reference proteome</keyword>
<comment type="caution">
    <text evidence="1">The sequence shown here is derived from an EMBL/GenBank/DDBJ whole genome shotgun (WGS) entry which is preliminary data.</text>
</comment>
<dbReference type="AlphaFoldDB" id="A0A1F5LMF3"/>
<name>A0A1F5LMF3_PENAI</name>
<reference evidence="1 2" key="1">
    <citation type="journal article" date="2016" name="Sci. Rep.">
        <title>Penicillium arizonense, a new, genome sequenced fungal species, reveals a high chemical diversity in secreted metabolites.</title>
        <authorList>
            <person name="Grijseels S."/>
            <person name="Nielsen J.C."/>
            <person name="Randelovic M."/>
            <person name="Nielsen J."/>
            <person name="Nielsen K.F."/>
            <person name="Workman M."/>
            <person name="Frisvad J.C."/>
        </authorList>
    </citation>
    <scope>NUCLEOTIDE SEQUENCE [LARGE SCALE GENOMIC DNA]</scope>
    <source>
        <strain evidence="1 2">CBS 141311</strain>
    </source>
</reference>
<sequence length="157" mass="17577">MGGEIYGKSYIFILAALEYVTSASRRSLCKLLAVNETTATGLRSKETLVRVSSLPGSVEILVAFSMETLLASNLSMTGNWMSITQGEDRPVATHCLFAVRRTLLTHVRLFHKCFQQVLVDNVVFQNEDVDFRHSAVNNQPAKRCTWRSGKTFTVLNF</sequence>
<dbReference type="Proteomes" id="UP000177622">
    <property type="component" value="Unassembled WGS sequence"/>
</dbReference>
<accession>A0A1F5LMF3</accession>
<proteinExistence type="predicted"/>
<gene>
    <name evidence="1" type="ORF">PENARI_c006G11249</name>
</gene>
<dbReference type="GeneID" id="34575355"/>
<protein>
    <submittedName>
        <fullName evidence="1">Uncharacterized protein</fullName>
    </submittedName>
</protein>
<organism evidence="1 2">
    <name type="scientific">Penicillium arizonense</name>
    <dbReference type="NCBI Taxonomy" id="1835702"/>
    <lineage>
        <taxon>Eukaryota</taxon>
        <taxon>Fungi</taxon>
        <taxon>Dikarya</taxon>
        <taxon>Ascomycota</taxon>
        <taxon>Pezizomycotina</taxon>
        <taxon>Eurotiomycetes</taxon>
        <taxon>Eurotiomycetidae</taxon>
        <taxon>Eurotiales</taxon>
        <taxon>Aspergillaceae</taxon>
        <taxon>Penicillium</taxon>
    </lineage>
</organism>
<evidence type="ECO:0000313" key="2">
    <source>
        <dbReference type="Proteomes" id="UP000177622"/>
    </source>
</evidence>
<dbReference type="RefSeq" id="XP_022489829.1">
    <property type="nucleotide sequence ID" value="XM_022630621.1"/>
</dbReference>
<dbReference type="EMBL" id="LXJU01000006">
    <property type="protein sequence ID" value="OGE54394.1"/>
    <property type="molecule type" value="Genomic_DNA"/>
</dbReference>
<evidence type="ECO:0000313" key="1">
    <source>
        <dbReference type="EMBL" id="OGE54394.1"/>
    </source>
</evidence>